<name>A0A812DLJ9_ACAPH</name>
<feature type="compositionally biased region" description="Polar residues" evidence="1">
    <location>
        <begin position="12"/>
        <end position="21"/>
    </location>
</feature>
<comment type="caution">
    <text evidence="2">The sequence shown here is derived from an EMBL/GenBank/DDBJ whole genome shotgun (WGS) entry which is preliminary data.</text>
</comment>
<dbReference type="AlphaFoldDB" id="A0A812DLJ9"/>
<organism evidence="2 3">
    <name type="scientific">Acanthosepion pharaonis</name>
    <name type="common">Pharaoh cuttlefish</name>
    <name type="synonym">Sepia pharaonis</name>
    <dbReference type="NCBI Taxonomy" id="158019"/>
    <lineage>
        <taxon>Eukaryota</taxon>
        <taxon>Metazoa</taxon>
        <taxon>Spiralia</taxon>
        <taxon>Lophotrochozoa</taxon>
        <taxon>Mollusca</taxon>
        <taxon>Cephalopoda</taxon>
        <taxon>Coleoidea</taxon>
        <taxon>Decapodiformes</taxon>
        <taxon>Sepiida</taxon>
        <taxon>Sepiina</taxon>
        <taxon>Sepiidae</taxon>
        <taxon>Acanthosepion</taxon>
    </lineage>
</organism>
<evidence type="ECO:0000256" key="1">
    <source>
        <dbReference type="SAM" id="MobiDB-lite"/>
    </source>
</evidence>
<dbReference type="Proteomes" id="UP000597762">
    <property type="component" value="Unassembled WGS sequence"/>
</dbReference>
<reference evidence="2" key="1">
    <citation type="submission" date="2021-01" db="EMBL/GenBank/DDBJ databases">
        <authorList>
            <person name="Li R."/>
            <person name="Bekaert M."/>
        </authorList>
    </citation>
    <scope>NUCLEOTIDE SEQUENCE</scope>
    <source>
        <strain evidence="2">Farmed</strain>
    </source>
</reference>
<sequence length="407" mass="44831">MSVASRRFSGETAVTQANPETSPRARTYVKWTPEDLRFLRGSRQFCVRPTPLGVGRRLDQRAPRGGLAASGLDLRIKALPSAPPVKSDSDLAPLLPGRSILAIRSKRRRLPKVSPVVGGMVPASQEVSGEEEDTTEAQLPNDVLLSTSTAIDFRFGVTEQGRAGPGQSRRIFIAGLVADRSFFDEDFLRKWKPVFERECFANLAGDDSGAPLIALIFVSDVTSVLASMKESSPGPDGLRLHILWDIPVEVITLLCNLQLLKGPPPSRGKPVNIYTSRVTFIKKMEVPDDPLEFRPIAVENYFVRVFHRVLKHPRRIIKTKSSFSVLTGLLTMTLSFMRPSPKPVSSRPSNLKYLKYRHFRRFLAHPVKKVTGGALTLTLTLFACALSSGQPASQATCGKCILLSGMR</sequence>
<keyword evidence="3" id="KW-1185">Reference proteome</keyword>
<proteinExistence type="predicted"/>
<evidence type="ECO:0000313" key="3">
    <source>
        <dbReference type="Proteomes" id="UP000597762"/>
    </source>
</evidence>
<accession>A0A812DLJ9</accession>
<evidence type="ECO:0000313" key="2">
    <source>
        <dbReference type="EMBL" id="CAE1300671.1"/>
    </source>
</evidence>
<gene>
    <name evidence="2" type="ORF">SPHA_53991</name>
</gene>
<feature type="region of interest" description="Disordered" evidence="1">
    <location>
        <begin position="1"/>
        <end position="26"/>
    </location>
</feature>
<dbReference type="EMBL" id="CAHIKZ030003459">
    <property type="protein sequence ID" value="CAE1300671.1"/>
    <property type="molecule type" value="Genomic_DNA"/>
</dbReference>
<protein>
    <submittedName>
        <fullName evidence="2">Uncharacterized protein</fullName>
    </submittedName>
</protein>